<dbReference type="Gene3D" id="3.30.300.130">
    <property type="entry name" value="Fe-S cluster assembly (FSCA)"/>
    <property type="match status" value="1"/>
</dbReference>
<evidence type="ECO:0000313" key="2">
    <source>
        <dbReference type="Proteomes" id="UP000294927"/>
    </source>
</evidence>
<name>A0A4R7W2J2_9PSEU</name>
<dbReference type="Proteomes" id="UP000294927">
    <property type="component" value="Unassembled WGS sequence"/>
</dbReference>
<proteinExistence type="predicted"/>
<dbReference type="AlphaFoldDB" id="A0A4R7W2J2"/>
<dbReference type="RefSeq" id="WP_133901596.1">
    <property type="nucleotide sequence ID" value="NZ_SOCP01000002.1"/>
</dbReference>
<keyword evidence="2" id="KW-1185">Reference proteome</keyword>
<organism evidence="1 2">
    <name type="scientific">Actinophytocola oryzae</name>
    <dbReference type="NCBI Taxonomy" id="502181"/>
    <lineage>
        <taxon>Bacteria</taxon>
        <taxon>Bacillati</taxon>
        <taxon>Actinomycetota</taxon>
        <taxon>Actinomycetes</taxon>
        <taxon>Pseudonocardiales</taxon>
        <taxon>Pseudonocardiaceae</taxon>
    </lineage>
</organism>
<dbReference type="InterPro" id="IPR034904">
    <property type="entry name" value="FSCA_dom_sf"/>
</dbReference>
<reference evidence="1 2" key="1">
    <citation type="submission" date="2019-03" db="EMBL/GenBank/DDBJ databases">
        <title>Genomic Encyclopedia of Archaeal and Bacterial Type Strains, Phase II (KMG-II): from individual species to whole genera.</title>
        <authorList>
            <person name="Goeker M."/>
        </authorList>
    </citation>
    <scope>NUCLEOTIDE SEQUENCE [LARGE SCALE GENOMIC DNA]</scope>
    <source>
        <strain evidence="1 2">DSM 45499</strain>
    </source>
</reference>
<evidence type="ECO:0000313" key="1">
    <source>
        <dbReference type="EMBL" id="TDV56345.1"/>
    </source>
</evidence>
<gene>
    <name evidence="1" type="ORF">CLV71_102412</name>
</gene>
<protein>
    <submittedName>
        <fullName evidence="1">NifU-like protein</fullName>
    </submittedName>
</protein>
<accession>A0A4R7W2J2</accession>
<dbReference type="EMBL" id="SOCP01000002">
    <property type="protein sequence ID" value="TDV56345.1"/>
    <property type="molecule type" value="Genomic_DNA"/>
</dbReference>
<dbReference type="OrthoDB" id="5194609at2"/>
<dbReference type="SUPFAM" id="SSF117916">
    <property type="entry name" value="Fe-S cluster assembly (FSCA) domain-like"/>
    <property type="match status" value="1"/>
</dbReference>
<comment type="caution">
    <text evidence="1">The sequence shown here is derived from an EMBL/GenBank/DDBJ whole genome shotgun (WGS) entry which is preliminary data.</text>
</comment>
<sequence length="86" mass="9203">MQQAVETALANLRPALAADGFDLRIGSIEADNSVRVILEAKPDACMDCLVPDPVLHAILDKAIHDQDPNVGTITVDKVGFENVEAH</sequence>